<dbReference type="PANTHER" id="PTHR42759:SF1">
    <property type="entry name" value="MAGNESIUM-CHELATASE SUBUNIT CHLD"/>
    <property type="match status" value="1"/>
</dbReference>
<organism evidence="2">
    <name type="scientific">marine sediment metagenome</name>
    <dbReference type="NCBI Taxonomy" id="412755"/>
    <lineage>
        <taxon>unclassified sequences</taxon>
        <taxon>metagenomes</taxon>
        <taxon>ecological metagenomes</taxon>
    </lineage>
</organism>
<dbReference type="PANTHER" id="PTHR42759">
    <property type="entry name" value="MOXR FAMILY PROTEIN"/>
    <property type="match status" value="1"/>
</dbReference>
<sequence>MKDGEEEVVWRQFVTNFWKIIDEVNRLTPYAQDILLSMLAEGTVKYYDSIITINKFSLFATINPNDVGTFELSQPFLDRFGISVPISMPTSHDLQLILSGKDEKYSGYDELIQVPKVLSIDELMEIWYFVNRISFTPEVNNYIHAIIREFTLCSRIDKGNTESIKPSGGLCSGCHFNTAQNVCNKSDSILSVRVAKDLLRYSKALVWLLSITRIDVNIVNTIAPYVISHRVVYVKRELDKSPYYGNKYEFCKNILKSVQKRFKNRESCYQIVSRFRDGDPKEVDLAELKKFEKNDLIVKYDLIPFVNSILKSKEYSPLAQQIKEAGKKGDINKLAEIRDDLLEKIDIPNRGDLIEWCNHELYRQTVTDYVIKYSYWKDVWADIASEFPNLDQPLKDAFNQRQTKQIRAEDLLIEINVTGTEDDSLVNIQVSGGASAMKLITIMEKIDYIEKQE</sequence>
<accession>A0A0F9M9F3</accession>
<evidence type="ECO:0000259" key="1">
    <source>
        <dbReference type="Pfam" id="PF07728"/>
    </source>
</evidence>
<protein>
    <recommendedName>
        <fullName evidence="1">ATPase dynein-related AAA domain-containing protein</fullName>
    </recommendedName>
</protein>
<dbReference type="InterPro" id="IPR027417">
    <property type="entry name" value="P-loop_NTPase"/>
</dbReference>
<name>A0A0F9M9F3_9ZZZZ</name>
<dbReference type="GO" id="GO:0016887">
    <property type="term" value="F:ATP hydrolysis activity"/>
    <property type="evidence" value="ECO:0007669"/>
    <property type="project" value="InterPro"/>
</dbReference>
<dbReference type="Gene3D" id="3.40.50.300">
    <property type="entry name" value="P-loop containing nucleotide triphosphate hydrolases"/>
    <property type="match status" value="1"/>
</dbReference>
<dbReference type="InterPro" id="IPR011704">
    <property type="entry name" value="ATPase_dyneun-rel_AAA"/>
</dbReference>
<comment type="caution">
    <text evidence="2">The sequence shown here is derived from an EMBL/GenBank/DDBJ whole genome shotgun (WGS) entry which is preliminary data.</text>
</comment>
<dbReference type="Gene3D" id="1.10.8.80">
    <property type="entry name" value="Magnesium chelatase subunit I, C-Terminal domain"/>
    <property type="match status" value="1"/>
</dbReference>
<dbReference type="Pfam" id="PF07728">
    <property type="entry name" value="AAA_5"/>
    <property type="match status" value="1"/>
</dbReference>
<dbReference type="InterPro" id="IPR050764">
    <property type="entry name" value="CbbQ/NirQ/NorQ/GpvN"/>
</dbReference>
<dbReference type="SUPFAM" id="SSF52540">
    <property type="entry name" value="P-loop containing nucleoside triphosphate hydrolases"/>
    <property type="match status" value="1"/>
</dbReference>
<dbReference type="GO" id="GO:0005524">
    <property type="term" value="F:ATP binding"/>
    <property type="evidence" value="ECO:0007669"/>
    <property type="project" value="InterPro"/>
</dbReference>
<dbReference type="AlphaFoldDB" id="A0A0F9M9F3"/>
<gene>
    <name evidence="2" type="ORF">LCGC14_1182560</name>
</gene>
<reference evidence="2" key="1">
    <citation type="journal article" date="2015" name="Nature">
        <title>Complex archaea that bridge the gap between prokaryotes and eukaryotes.</title>
        <authorList>
            <person name="Spang A."/>
            <person name="Saw J.H."/>
            <person name="Jorgensen S.L."/>
            <person name="Zaremba-Niedzwiedzka K."/>
            <person name="Martijn J."/>
            <person name="Lind A.E."/>
            <person name="van Eijk R."/>
            <person name="Schleper C."/>
            <person name="Guy L."/>
            <person name="Ettema T.J."/>
        </authorList>
    </citation>
    <scope>NUCLEOTIDE SEQUENCE</scope>
</reference>
<dbReference type="EMBL" id="LAZR01005936">
    <property type="protein sequence ID" value="KKM96001.1"/>
    <property type="molecule type" value="Genomic_DNA"/>
</dbReference>
<evidence type="ECO:0000313" key="2">
    <source>
        <dbReference type="EMBL" id="KKM96001.1"/>
    </source>
</evidence>
<feature type="domain" description="ATPase dynein-related AAA" evidence="1">
    <location>
        <begin position="20"/>
        <end position="80"/>
    </location>
</feature>
<proteinExistence type="predicted"/>